<dbReference type="GO" id="GO:0000155">
    <property type="term" value="F:phosphorelay sensor kinase activity"/>
    <property type="evidence" value="ECO:0007669"/>
    <property type="project" value="InterPro"/>
</dbReference>
<dbReference type="InterPro" id="IPR004358">
    <property type="entry name" value="Sig_transdc_His_kin-like_C"/>
</dbReference>
<dbReference type="PROSITE" id="PS50109">
    <property type="entry name" value="HIS_KIN"/>
    <property type="match status" value="1"/>
</dbReference>
<keyword evidence="7" id="KW-1185">Reference proteome</keyword>
<dbReference type="InterPro" id="IPR036890">
    <property type="entry name" value="HATPase_C_sf"/>
</dbReference>
<dbReference type="SUPFAM" id="SSF47384">
    <property type="entry name" value="Homodimeric domain of signal transducing histidine kinase"/>
    <property type="match status" value="1"/>
</dbReference>
<dbReference type="Gene3D" id="3.30.450.40">
    <property type="match status" value="1"/>
</dbReference>
<dbReference type="InterPro" id="IPR005467">
    <property type="entry name" value="His_kinase_dom"/>
</dbReference>
<dbReference type="SUPFAM" id="SSF55874">
    <property type="entry name" value="ATPase domain of HSP90 chaperone/DNA topoisomerase II/histidine kinase"/>
    <property type="match status" value="1"/>
</dbReference>
<dbReference type="PANTHER" id="PTHR43065:SF47">
    <property type="match status" value="1"/>
</dbReference>
<keyword evidence="6" id="KW-0808">Transferase</keyword>
<dbReference type="CDD" id="cd00075">
    <property type="entry name" value="HATPase"/>
    <property type="match status" value="1"/>
</dbReference>
<dbReference type="OrthoDB" id="2521613at2"/>
<dbReference type="CDD" id="cd00082">
    <property type="entry name" value="HisKA"/>
    <property type="match status" value="1"/>
</dbReference>
<dbReference type="Gene3D" id="1.10.287.130">
    <property type="match status" value="1"/>
</dbReference>
<dbReference type="InterPro" id="IPR029016">
    <property type="entry name" value="GAF-like_dom_sf"/>
</dbReference>
<evidence type="ECO:0000256" key="4">
    <source>
        <dbReference type="SAM" id="Coils"/>
    </source>
</evidence>
<dbReference type="RefSeq" id="WP_086435394.1">
    <property type="nucleotide sequence ID" value="NZ_FXWH01000003.1"/>
</dbReference>
<dbReference type="InterPro" id="IPR003594">
    <property type="entry name" value="HATPase_dom"/>
</dbReference>
<comment type="catalytic activity">
    <reaction evidence="1">
        <text>ATP + protein L-histidine = ADP + protein N-phospho-L-histidine.</text>
        <dbReference type="EC" id="2.7.13.3"/>
    </reaction>
</comment>
<dbReference type="InterPro" id="IPR003661">
    <property type="entry name" value="HisK_dim/P_dom"/>
</dbReference>
<name>A0A1Y6G2F2_9GAMM</name>
<dbReference type="InterPro" id="IPR036097">
    <property type="entry name" value="HisK_dim/P_sf"/>
</dbReference>
<protein>
    <recommendedName>
        <fullName evidence="2">histidine kinase</fullName>
        <ecNumber evidence="2">2.7.13.3</ecNumber>
    </recommendedName>
</protein>
<feature type="coiled-coil region" evidence="4">
    <location>
        <begin position="169"/>
        <end position="196"/>
    </location>
</feature>
<proteinExistence type="predicted"/>
<dbReference type="PRINTS" id="PR00344">
    <property type="entry name" value="BCTRLSENSOR"/>
</dbReference>
<dbReference type="PANTHER" id="PTHR43065">
    <property type="entry name" value="SENSOR HISTIDINE KINASE"/>
    <property type="match status" value="1"/>
</dbReference>
<reference evidence="7" key="1">
    <citation type="submission" date="2017-04" db="EMBL/GenBank/DDBJ databases">
        <authorList>
            <person name="Varghese N."/>
            <person name="Submissions S."/>
        </authorList>
    </citation>
    <scope>NUCLEOTIDE SEQUENCE [LARGE SCALE GENOMIC DNA]</scope>
</reference>
<accession>A0A1Y6G2F2</accession>
<dbReference type="SMART" id="SM00065">
    <property type="entry name" value="GAF"/>
    <property type="match status" value="1"/>
</dbReference>
<evidence type="ECO:0000313" key="7">
    <source>
        <dbReference type="Proteomes" id="UP000194450"/>
    </source>
</evidence>
<keyword evidence="3" id="KW-0597">Phosphoprotein</keyword>
<dbReference type="Proteomes" id="UP000194450">
    <property type="component" value="Unassembled WGS sequence"/>
</dbReference>
<dbReference type="Pfam" id="PF01590">
    <property type="entry name" value="GAF"/>
    <property type="match status" value="1"/>
</dbReference>
<evidence type="ECO:0000259" key="5">
    <source>
        <dbReference type="PROSITE" id="PS50109"/>
    </source>
</evidence>
<gene>
    <name evidence="6" type="ORF">SAMN06297229_2267</name>
</gene>
<sequence length="458" mass="51040">MRKDLENILLEVSKSPVIDSGELHSAIQVMLEAVLEGLQVDRASVWVLSNDSMAITCELLIDQRTGKSSSGLVITHREFPSYFEALLEDRAIVAHDVYSHPDTAEFGEPYCRPLNIQAMLDAPLRHRGVMVGILCCEHCDHTRLWQADEVTFASAMADLYGRVLSAAERARFQQQLQQQNDKLEQIVAERTESLEKALANFEYAQERLIETEKMAALGKLVAGVAHEVNTPLGIAVTAISHSQHQLNKLRERINEGNLSRKGMASFMDETQQAYDLLYSNIERAALLIQNFKRTAVDQSSFELVDCYICNYLEALMFSLRPLIKEQQVDVIIDCNEEVFIKTYQGAIAQIVTNLLSNSCTHAFTDPGGRNTVTITGSETDTGITLTFTDNGSGMDKNTRKQIFDPFYTTARHNGGSGLGLYIVYNLVTQKLNGSISVTTAPQQGTQFTLHLPDLNQQL</sequence>
<evidence type="ECO:0000256" key="2">
    <source>
        <dbReference type="ARBA" id="ARBA00012438"/>
    </source>
</evidence>
<dbReference type="SMART" id="SM00387">
    <property type="entry name" value="HATPase_c"/>
    <property type="match status" value="1"/>
</dbReference>
<dbReference type="Pfam" id="PF02518">
    <property type="entry name" value="HATPase_c"/>
    <property type="match status" value="1"/>
</dbReference>
<keyword evidence="6" id="KW-0418">Kinase</keyword>
<organism evidence="6 7">
    <name type="scientific">Pseudidiomarina planktonica</name>
    <dbReference type="NCBI Taxonomy" id="1323738"/>
    <lineage>
        <taxon>Bacteria</taxon>
        <taxon>Pseudomonadati</taxon>
        <taxon>Pseudomonadota</taxon>
        <taxon>Gammaproteobacteria</taxon>
        <taxon>Alteromonadales</taxon>
        <taxon>Idiomarinaceae</taxon>
        <taxon>Pseudidiomarina</taxon>
    </lineage>
</organism>
<dbReference type="EMBL" id="FXWH01000003">
    <property type="protein sequence ID" value="SMQ80511.1"/>
    <property type="molecule type" value="Genomic_DNA"/>
</dbReference>
<dbReference type="SUPFAM" id="SSF55781">
    <property type="entry name" value="GAF domain-like"/>
    <property type="match status" value="1"/>
</dbReference>
<evidence type="ECO:0000313" key="6">
    <source>
        <dbReference type="EMBL" id="SMQ80511.1"/>
    </source>
</evidence>
<keyword evidence="4" id="KW-0175">Coiled coil</keyword>
<dbReference type="InterPro" id="IPR003018">
    <property type="entry name" value="GAF"/>
</dbReference>
<dbReference type="EC" id="2.7.13.3" evidence="2"/>
<evidence type="ECO:0000256" key="3">
    <source>
        <dbReference type="ARBA" id="ARBA00022553"/>
    </source>
</evidence>
<dbReference type="Gene3D" id="3.30.565.10">
    <property type="entry name" value="Histidine kinase-like ATPase, C-terminal domain"/>
    <property type="match status" value="1"/>
</dbReference>
<evidence type="ECO:0000256" key="1">
    <source>
        <dbReference type="ARBA" id="ARBA00000085"/>
    </source>
</evidence>
<dbReference type="AlphaFoldDB" id="A0A1Y6G2F2"/>
<feature type="domain" description="Histidine kinase" evidence="5">
    <location>
        <begin position="223"/>
        <end position="455"/>
    </location>
</feature>